<dbReference type="AlphaFoldDB" id="A0A9N9BSR6"/>
<reference evidence="1" key="1">
    <citation type="submission" date="2021-06" db="EMBL/GenBank/DDBJ databases">
        <authorList>
            <person name="Kallberg Y."/>
            <person name="Tangrot J."/>
            <person name="Rosling A."/>
        </authorList>
    </citation>
    <scope>NUCLEOTIDE SEQUENCE</scope>
    <source>
        <strain evidence="1">IN212</strain>
    </source>
</reference>
<dbReference type="EMBL" id="CAJVPZ010006675">
    <property type="protein sequence ID" value="CAG8576449.1"/>
    <property type="molecule type" value="Genomic_DNA"/>
</dbReference>
<gene>
    <name evidence="1" type="ORF">RFULGI_LOCUS5666</name>
</gene>
<proteinExistence type="predicted"/>
<keyword evidence="2" id="KW-1185">Reference proteome</keyword>
<sequence length="107" mass="12060">GIRSVNNVKTAKLESHLSKKQISKNIGDLLTKLSQSTSDHALELQMGLINLPISDLSWQDPLASQVISDQSDLILNLDKTSLDSFMEPFDKMKVEIPHNIQYSKYVY</sequence>
<comment type="caution">
    <text evidence="1">The sequence shown here is derived from an EMBL/GenBank/DDBJ whole genome shotgun (WGS) entry which is preliminary data.</text>
</comment>
<protein>
    <submittedName>
        <fullName evidence="1">4162_t:CDS:1</fullName>
    </submittedName>
</protein>
<dbReference type="OrthoDB" id="2355951at2759"/>
<evidence type="ECO:0000313" key="2">
    <source>
        <dbReference type="Proteomes" id="UP000789396"/>
    </source>
</evidence>
<organism evidence="1 2">
    <name type="scientific">Racocetra fulgida</name>
    <dbReference type="NCBI Taxonomy" id="60492"/>
    <lineage>
        <taxon>Eukaryota</taxon>
        <taxon>Fungi</taxon>
        <taxon>Fungi incertae sedis</taxon>
        <taxon>Mucoromycota</taxon>
        <taxon>Glomeromycotina</taxon>
        <taxon>Glomeromycetes</taxon>
        <taxon>Diversisporales</taxon>
        <taxon>Gigasporaceae</taxon>
        <taxon>Racocetra</taxon>
    </lineage>
</organism>
<dbReference type="Proteomes" id="UP000789396">
    <property type="component" value="Unassembled WGS sequence"/>
</dbReference>
<evidence type="ECO:0000313" key="1">
    <source>
        <dbReference type="EMBL" id="CAG8576449.1"/>
    </source>
</evidence>
<feature type="non-terminal residue" evidence="1">
    <location>
        <position position="107"/>
    </location>
</feature>
<accession>A0A9N9BSR6</accession>
<name>A0A9N9BSR6_9GLOM</name>